<proteinExistence type="predicted"/>
<dbReference type="SUPFAM" id="SSF89919">
    <property type="entry name" value="Ribosome-binding factor A, RbfA"/>
    <property type="match status" value="1"/>
</dbReference>
<dbReference type="InterPro" id="IPR015946">
    <property type="entry name" value="KH_dom-like_a/b"/>
</dbReference>
<name>A0A9B7HYM9_BOMTE</name>
<dbReference type="Proteomes" id="UP000835206">
    <property type="component" value="Chromosome 12"/>
</dbReference>
<feature type="compositionally biased region" description="Acidic residues" evidence="1">
    <location>
        <begin position="326"/>
        <end position="351"/>
    </location>
</feature>
<accession>A0A9B7HYM9</accession>
<dbReference type="OrthoDB" id="418445at2759"/>
<dbReference type="AlphaFoldDB" id="A0A9B7HYM9"/>
<dbReference type="KEGG" id="bter:100642414"/>
<dbReference type="InterPro" id="IPR023799">
    <property type="entry name" value="RbfA_dom_sf"/>
</dbReference>
<dbReference type="PANTHER" id="PTHR14725">
    <property type="entry name" value="RIBOSOME-BINDING FACTOR A, MITOCHONDRIAL-RELATED"/>
    <property type="match status" value="1"/>
</dbReference>
<evidence type="ECO:0000256" key="1">
    <source>
        <dbReference type="SAM" id="MobiDB-lite"/>
    </source>
</evidence>
<dbReference type="GO" id="GO:0006364">
    <property type="term" value="P:rRNA processing"/>
    <property type="evidence" value="ECO:0007669"/>
    <property type="project" value="InterPro"/>
</dbReference>
<reference evidence="3" key="1">
    <citation type="submission" date="2025-08" db="UniProtKB">
        <authorList>
            <consortium name="RefSeq"/>
        </authorList>
    </citation>
    <scope>IDENTIFICATION</scope>
</reference>
<dbReference type="RefSeq" id="XP_020721614.2">
    <property type="nucleotide sequence ID" value="XM_020865955.2"/>
</dbReference>
<gene>
    <name evidence="3" type="primary">LOC100642414</name>
</gene>
<sequence length="351" mass="41266">MFSIQYRIVSRKIHLYNKIQNMEISTVKQIFRHIFTDSTKYNIVKQAKFMNKMINKNKPKRNSIDDNINPYVHATPTSKLSIYTVRRMIVLNKVFMKYITDLMSTGEIVPEILNKNIEISHVKVTADFKLINVYWIDNNTENNDIEELLQKCASQLRHELSQLRVIGVVPPIQFVKCKGISTLREVEQKLKIMDFGEDYVSSPYSDAIQQTITASETSDVNQNVENVENDNLSITLPVMRHDVFGLDHFRIMSQIKSSLNKPKKFTIKQIENMPSSNSYSTSDIRNSPNFVTDMEQQNEFKQFLYQRRKEQKKKKRKYRVDNFIYDSEEQSDNDDLGNDYDDFTENNFDDN</sequence>
<dbReference type="Gene3D" id="3.30.300.20">
    <property type="match status" value="1"/>
</dbReference>
<dbReference type="PANTHER" id="PTHR14725:SF0">
    <property type="entry name" value="RIBOSOME-BINDING FACTOR A, MITOCHONDRIAL-RELATED"/>
    <property type="match status" value="1"/>
</dbReference>
<dbReference type="GeneID" id="100642414"/>
<dbReference type="InterPro" id="IPR000238">
    <property type="entry name" value="RbfA"/>
</dbReference>
<organism evidence="2 3">
    <name type="scientific">Bombus terrestris</name>
    <name type="common">Buff-tailed bumblebee</name>
    <name type="synonym">Apis terrestris</name>
    <dbReference type="NCBI Taxonomy" id="30195"/>
    <lineage>
        <taxon>Eukaryota</taxon>
        <taxon>Metazoa</taxon>
        <taxon>Ecdysozoa</taxon>
        <taxon>Arthropoda</taxon>
        <taxon>Hexapoda</taxon>
        <taxon>Insecta</taxon>
        <taxon>Pterygota</taxon>
        <taxon>Neoptera</taxon>
        <taxon>Endopterygota</taxon>
        <taxon>Hymenoptera</taxon>
        <taxon>Apocrita</taxon>
        <taxon>Aculeata</taxon>
        <taxon>Apoidea</taxon>
        <taxon>Anthophila</taxon>
        <taxon>Apidae</taxon>
        <taxon>Bombus</taxon>
        <taxon>Bombus</taxon>
    </lineage>
</organism>
<dbReference type="Pfam" id="PF02033">
    <property type="entry name" value="RBFA"/>
    <property type="match status" value="1"/>
</dbReference>
<evidence type="ECO:0000313" key="3">
    <source>
        <dbReference type="RefSeq" id="XP_020721614.2"/>
    </source>
</evidence>
<protein>
    <submittedName>
        <fullName evidence="3">Ribosome-binding factor A, mitochondrial</fullName>
    </submittedName>
</protein>
<evidence type="ECO:0000313" key="2">
    <source>
        <dbReference type="Proteomes" id="UP000835206"/>
    </source>
</evidence>
<keyword evidence="2" id="KW-1185">Reference proteome</keyword>
<dbReference type="InterPro" id="IPR039212">
    <property type="entry name" value="RBFA_mitochondrial"/>
</dbReference>
<feature type="region of interest" description="Disordered" evidence="1">
    <location>
        <begin position="322"/>
        <end position="351"/>
    </location>
</feature>